<accession>A0A2P2NRL4</accession>
<name>A0A2P2NRL4_RHIMU</name>
<dbReference type="AlphaFoldDB" id="A0A2P2NRL4"/>
<dbReference type="EMBL" id="GGEC01064664">
    <property type="protein sequence ID" value="MBX45148.1"/>
    <property type="molecule type" value="Transcribed_RNA"/>
</dbReference>
<evidence type="ECO:0000313" key="1">
    <source>
        <dbReference type="EMBL" id="MBX45148.1"/>
    </source>
</evidence>
<organism evidence="1">
    <name type="scientific">Rhizophora mucronata</name>
    <name type="common">Asiatic mangrove</name>
    <dbReference type="NCBI Taxonomy" id="61149"/>
    <lineage>
        <taxon>Eukaryota</taxon>
        <taxon>Viridiplantae</taxon>
        <taxon>Streptophyta</taxon>
        <taxon>Embryophyta</taxon>
        <taxon>Tracheophyta</taxon>
        <taxon>Spermatophyta</taxon>
        <taxon>Magnoliopsida</taxon>
        <taxon>eudicotyledons</taxon>
        <taxon>Gunneridae</taxon>
        <taxon>Pentapetalae</taxon>
        <taxon>rosids</taxon>
        <taxon>fabids</taxon>
        <taxon>Malpighiales</taxon>
        <taxon>Rhizophoraceae</taxon>
        <taxon>Rhizophora</taxon>
    </lineage>
</organism>
<proteinExistence type="predicted"/>
<sequence>MENLVLIALQCVEEDRHARPTMSKVVEMLLLGENNQWSQL</sequence>
<protein>
    <submittedName>
        <fullName evidence="1">Uncharacterized protein</fullName>
    </submittedName>
</protein>
<reference evidence="1" key="1">
    <citation type="submission" date="2018-02" db="EMBL/GenBank/DDBJ databases">
        <title>Rhizophora mucronata_Transcriptome.</title>
        <authorList>
            <person name="Meera S.P."/>
            <person name="Sreeshan A."/>
            <person name="Augustine A."/>
        </authorList>
    </citation>
    <scope>NUCLEOTIDE SEQUENCE</scope>
    <source>
        <tissue evidence="1">Leaf</tissue>
    </source>
</reference>